<dbReference type="EMBL" id="HBUF01351140">
    <property type="protein sequence ID" value="CAG6713900.1"/>
    <property type="molecule type" value="Transcribed_RNA"/>
</dbReference>
<proteinExistence type="predicted"/>
<evidence type="ECO:0000313" key="1">
    <source>
        <dbReference type="EMBL" id="CAG6713900.1"/>
    </source>
</evidence>
<reference evidence="1" key="1">
    <citation type="submission" date="2021-05" db="EMBL/GenBank/DDBJ databases">
        <authorList>
            <person name="Alioto T."/>
            <person name="Alioto T."/>
            <person name="Gomez Garrido J."/>
        </authorList>
    </citation>
    <scope>NUCLEOTIDE SEQUENCE</scope>
</reference>
<name>A0A8D8Y0Q8_9HEMI</name>
<organism evidence="1">
    <name type="scientific">Cacopsylla melanoneura</name>
    <dbReference type="NCBI Taxonomy" id="428564"/>
    <lineage>
        <taxon>Eukaryota</taxon>
        <taxon>Metazoa</taxon>
        <taxon>Ecdysozoa</taxon>
        <taxon>Arthropoda</taxon>
        <taxon>Hexapoda</taxon>
        <taxon>Insecta</taxon>
        <taxon>Pterygota</taxon>
        <taxon>Neoptera</taxon>
        <taxon>Paraneoptera</taxon>
        <taxon>Hemiptera</taxon>
        <taxon>Sternorrhyncha</taxon>
        <taxon>Psylloidea</taxon>
        <taxon>Psyllidae</taxon>
        <taxon>Psyllinae</taxon>
        <taxon>Cacopsylla</taxon>
    </lineage>
</organism>
<accession>A0A8D8Y0Q8</accession>
<protein>
    <submittedName>
        <fullName evidence="1">Uncharacterized protein</fullName>
    </submittedName>
</protein>
<sequence length="136" mass="15594">MKRLKRKQKEKKNRLSLKIRRPSFLSLVKIPSIHNISTAHIHLLPPPSFRANLSTHRFSTFLWWSPSPFSPPHLHALNYFPYVVSSLLSTCPCHCSLLSWIFFHTSVTLILFSSSVVSRRTRNLEIGGSSPTSDIK</sequence>
<dbReference type="AlphaFoldDB" id="A0A8D8Y0Q8"/>